<evidence type="ECO:0008006" key="11">
    <source>
        <dbReference type="Google" id="ProtNLM"/>
    </source>
</evidence>
<dbReference type="GO" id="GO:0005507">
    <property type="term" value="F:copper ion binding"/>
    <property type="evidence" value="ECO:0007669"/>
    <property type="project" value="InterPro"/>
</dbReference>
<name>A0AAD9Z944_9LECA</name>
<evidence type="ECO:0000313" key="10">
    <source>
        <dbReference type="Proteomes" id="UP001276659"/>
    </source>
</evidence>
<proteinExistence type="inferred from homology"/>
<comment type="caution">
    <text evidence="9">The sequence shown here is derived from an EMBL/GenBank/DDBJ whole genome shotgun (WGS) entry which is preliminary data.</text>
</comment>
<feature type="chain" id="PRO_5042198717" description="Laccase" evidence="5">
    <location>
        <begin position="26"/>
        <end position="615"/>
    </location>
</feature>
<keyword evidence="10" id="KW-1185">Reference proteome</keyword>
<evidence type="ECO:0000256" key="5">
    <source>
        <dbReference type="SAM" id="SignalP"/>
    </source>
</evidence>
<keyword evidence="5" id="KW-0732">Signal</keyword>
<evidence type="ECO:0000313" key="9">
    <source>
        <dbReference type="EMBL" id="KAK3172057.1"/>
    </source>
</evidence>
<feature type="signal peptide" evidence="5">
    <location>
        <begin position="1"/>
        <end position="25"/>
    </location>
</feature>
<gene>
    <name evidence="9" type="ORF">OEA41_004141</name>
</gene>
<evidence type="ECO:0000256" key="1">
    <source>
        <dbReference type="ARBA" id="ARBA00010609"/>
    </source>
</evidence>
<feature type="domain" description="Plastocyanin-like" evidence="7">
    <location>
        <begin position="493"/>
        <end position="576"/>
    </location>
</feature>
<dbReference type="FunFam" id="2.60.40.420:FF:000021">
    <property type="entry name" value="Extracellular dihydrogeodin oxidase/laccase"/>
    <property type="match status" value="1"/>
</dbReference>
<comment type="similarity">
    <text evidence="1">Belongs to the multicopper oxidase family.</text>
</comment>
<dbReference type="PROSITE" id="PS00080">
    <property type="entry name" value="MULTICOPPER_OXIDASE2"/>
    <property type="match status" value="1"/>
</dbReference>
<dbReference type="Proteomes" id="UP001276659">
    <property type="component" value="Unassembled WGS sequence"/>
</dbReference>
<feature type="domain" description="Plastocyanin-like" evidence="6">
    <location>
        <begin position="240"/>
        <end position="376"/>
    </location>
</feature>
<evidence type="ECO:0000256" key="4">
    <source>
        <dbReference type="ARBA" id="ARBA00023008"/>
    </source>
</evidence>
<dbReference type="AlphaFoldDB" id="A0AAD9Z944"/>
<dbReference type="EMBL" id="JASNWA010000008">
    <property type="protein sequence ID" value="KAK3172057.1"/>
    <property type="molecule type" value="Genomic_DNA"/>
</dbReference>
<dbReference type="InterPro" id="IPR002355">
    <property type="entry name" value="Cu_oxidase_Cu_BS"/>
</dbReference>
<feature type="domain" description="Plastocyanin-like" evidence="8">
    <location>
        <begin position="127"/>
        <end position="229"/>
    </location>
</feature>
<dbReference type="FunFam" id="2.60.40.420:FF:000045">
    <property type="entry name" value="Laccase 2"/>
    <property type="match status" value="1"/>
</dbReference>
<dbReference type="CDD" id="cd13901">
    <property type="entry name" value="CuRO_3_MaLCC_like"/>
    <property type="match status" value="1"/>
</dbReference>
<reference evidence="9" key="1">
    <citation type="submission" date="2022-11" db="EMBL/GenBank/DDBJ databases">
        <title>Chromosomal genome sequence assembly and mating type (MAT) locus characterization of the leprose asexual lichenized fungus Lepraria neglecta (Nyl.) Erichsen.</title>
        <authorList>
            <person name="Allen J.L."/>
            <person name="Pfeffer B."/>
        </authorList>
    </citation>
    <scope>NUCLEOTIDE SEQUENCE</scope>
    <source>
        <strain evidence="9">Allen 5258</strain>
    </source>
</reference>
<dbReference type="InterPro" id="IPR011706">
    <property type="entry name" value="Cu-oxidase_C"/>
</dbReference>
<evidence type="ECO:0000256" key="2">
    <source>
        <dbReference type="ARBA" id="ARBA00022723"/>
    </source>
</evidence>
<dbReference type="InterPro" id="IPR008972">
    <property type="entry name" value="Cupredoxin"/>
</dbReference>
<dbReference type="CDD" id="cd13854">
    <property type="entry name" value="CuRO_1_MaLCC_like"/>
    <property type="match status" value="1"/>
</dbReference>
<keyword evidence="4" id="KW-0186">Copper</keyword>
<dbReference type="InterPro" id="IPR045087">
    <property type="entry name" value="Cu-oxidase_fam"/>
</dbReference>
<keyword evidence="3" id="KW-0560">Oxidoreductase</keyword>
<evidence type="ECO:0000259" key="6">
    <source>
        <dbReference type="Pfam" id="PF00394"/>
    </source>
</evidence>
<sequence>MTLLKRWLAGLVRVLDFITISPSSGDHAMQQSPLQPPVLQPSVVNLNAGPIFRPPNPEGDFKCNYTRQVGWESCYSSQNRSCWLRGPDGEEFNIHTNYENFAPKGTLRKYELNVSEMVLDPDGFKMLHGKVFNNSYPGPWIQACWGDEIEIKVTNYLKHNGTTIHWHGIRQNGTLDMDGVNGVTQCPIATNDSFTYKFKATQYGTSWYHSHYSLQYADGMLGPMTIYGPSSTEYDEAKEPILMTDWSHRSAFQDFYLEMGNENGPPKMTSSLMNGRGNYTCIDKEKKAGNCTTAPAKYSTSFQKGKKYLLRLINTSVDSTWIFSIDNHLMQIVGADFVPIEPYKKNHLLVGIGQRYHVIVEAIHPLTDDNYWIRMLVADGCSGFPRDNNKNPIIPDDRLGILRYDESSTEDPTTQSNEFGRACADEPYEHLKPVLKWKVGKPSNERKAWDQDPKLEDLVVIAETNADTPEAWIYLLITATKFPFSGTPSRFNPTAHPLHLHGHDFAILKQSKTPYWDGLVDMTFDNPPRRDVALLPKGGYLIIAFKADNPGSWLLHCHIAWHASSGLAMQIMEREKDIMKTISPERQGETDRVCKNWNEWLKHPDTHFEQDDSGI</sequence>
<protein>
    <recommendedName>
        <fullName evidence="11">Laccase</fullName>
    </recommendedName>
</protein>
<dbReference type="GO" id="GO:0016491">
    <property type="term" value="F:oxidoreductase activity"/>
    <property type="evidence" value="ECO:0007669"/>
    <property type="project" value="UniProtKB-KW"/>
</dbReference>
<evidence type="ECO:0000259" key="7">
    <source>
        <dbReference type="Pfam" id="PF07731"/>
    </source>
</evidence>
<dbReference type="Pfam" id="PF07731">
    <property type="entry name" value="Cu-oxidase_2"/>
    <property type="match status" value="1"/>
</dbReference>
<evidence type="ECO:0000259" key="8">
    <source>
        <dbReference type="Pfam" id="PF07732"/>
    </source>
</evidence>
<dbReference type="Pfam" id="PF00394">
    <property type="entry name" value="Cu-oxidase"/>
    <property type="match status" value="1"/>
</dbReference>
<dbReference type="Pfam" id="PF07732">
    <property type="entry name" value="Cu-oxidase_3"/>
    <property type="match status" value="1"/>
</dbReference>
<dbReference type="CDD" id="cd13880">
    <property type="entry name" value="CuRO_2_MaLCC_like"/>
    <property type="match status" value="1"/>
</dbReference>
<dbReference type="InterPro" id="IPR011707">
    <property type="entry name" value="Cu-oxidase-like_N"/>
</dbReference>
<dbReference type="SUPFAM" id="SSF49503">
    <property type="entry name" value="Cupredoxins"/>
    <property type="match status" value="3"/>
</dbReference>
<dbReference type="PANTHER" id="PTHR11709">
    <property type="entry name" value="MULTI-COPPER OXIDASE"/>
    <property type="match status" value="1"/>
</dbReference>
<dbReference type="PROSITE" id="PS00079">
    <property type="entry name" value="MULTICOPPER_OXIDASE1"/>
    <property type="match status" value="1"/>
</dbReference>
<dbReference type="PANTHER" id="PTHR11709:SF71">
    <property type="entry name" value="OXIDOREDUCTASE TPCJ"/>
    <property type="match status" value="1"/>
</dbReference>
<evidence type="ECO:0000256" key="3">
    <source>
        <dbReference type="ARBA" id="ARBA00023002"/>
    </source>
</evidence>
<accession>A0AAD9Z944</accession>
<organism evidence="9 10">
    <name type="scientific">Lepraria neglecta</name>
    <dbReference type="NCBI Taxonomy" id="209136"/>
    <lineage>
        <taxon>Eukaryota</taxon>
        <taxon>Fungi</taxon>
        <taxon>Dikarya</taxon>
        <taxon>Ascomycota</taxon>
        <taxon>Pezizomycotina</taxon>
        <taxon>Lecanoromycetes</taxon>
        <taxon>OSLEUM clade</taxon>
        <taxon>Lecanoromycetidae</taxon>
        <taxon>Lecanorales</taxon>
        <taxon>Lecanorineae</taxon>
        <taxon>Stereocaulaceae</taxon>
        <taxon>Lepraria</taxon>
    </lineage>
</organism>
<dbReference type="Gene3D" id="2.60.40.420">
    <property type="entry name" value="Cupredoxins - blue copper proteins"/>
    <property type="match status" value="3"/>
</dbReference>
<dbReference type="InterPro" id="IPR001117">
    <property type="entry name" value="Cu-oxidase_2nd"/>
</dbReference>
<keyword evidence="2" id="KW-0479">Metal-binding</keyword>
<dbReference type="InterPro" id="IPR033138">
    <property type="entry name" value="Cu_oxidase_CS"/>
</dbReference>